<dbReference type="GO" id="GO:0005789">
    <property type="term" value="C:endoplasmic reticulum membrane"/>
    <property type="evidence" value="ECO:0007669"/>
    <property type="project" value="TreeGrafter"/>
</dbReference>
<feature type="binding site" evidence="7">
    <location>
        <position position="21"/>
    </location>
    <ligand>
        <name>Ca(2+)</name>
        <dbReference type="ChEBI" id="CHEBI:29108"/>
    </ligand>
</feature>
<dbReference type="KEGG" id="hir:HETIRDRAFT_468990"/>
<dbReference type="EMBL" id="KI925454">
    <property type="protein sequence ID" value="ETW87150.1"/>
    <property type="molecule type" value="Genomic_DNA"/>
</dbReference>
<proteinExistence type="inferred from homology"/>
<feature type="binding site" evidence="8">
    <location>
        <position position="233"/>
    </location>
    <ligand>
        <name>Zn(2+)</name>
        <dbReference type="ChEBI" id="CHEBI:29105"/>
        <note>catalytic</note>
    </ligand>
</feature>
<feature type="binding site" evidence="7">
    <location>
        <position position="23"/>
    </location>
    <ligand>
        <name>Ca(2+)</name>
        <dbReference type="ChEBI" id="CHEBI:29108"/>
    </ligand>
</feature>
<feature type="transmembrane region" description="Helical" evidence="9">
    <location>
        <begin position="93"/>
        <end position="110"/>
    </location>
</feature>
<evidence type="ECO:0000256" key="4">
    <source>
        <dbReference type="ARBA" id="ARBA00022801"/>
    </source>
</evidence>
<dbReference type="InterPro" id="IPR008901">
    <property type="entry name" value="ACER"/>
</dbReference>
<keyword evidence="5 9" id="KW-1133">Transmembrane helix</keyword>
<dbReference type="GO" id="GO:0046514">
    <property type="term" value="P:ceramide catabolic process"/>
    <property type="evidence" value="ECO:0007669"/>
    <property type="project" value="TreeGrafter"/>
</dbReference>
<dbReference type="Pfam" id="PF05875">
    <property type="entry name" value="Ceramidase"/>
    <property type="match status" value="1"/>
</dbReference>
<evidence type="ECO:0000256" key="8">
    <source>
        <dbReference type="PIRSR" id="PIRSR608901-2"/>
    </source>
</evidence>
<keyword evidence="7" id="KW-0106">Calcium</keyword>
<keyword evidence="6 9" id="KW-0472">Membrane</keyword>
<dbReference type="AlphaFoldDB" id="W4KP30"/>
<dbReference type="InParanoid" id="W4KP30"/>
<dbReference type="GO" id="GO:0016811">
    <property type="term" value="F:hydrolase activity, acting on carbon-nitrogen (but not peptide) bonds, in linear amides"/>
    <property type="evidence" value="ECO:0007669"/>
    <property type="project" value="InterPro"/>
</dbReference>
<evidence type="ECO:0000256" key="5">
    <source>
        <dbReference type="ARBA" id="ARBA00022989"/>
    </source>
</evidence>
<feature type="transmembrane region" description="Helical" evidence="9">
    <location>
        <begin position="62"/>
        <end position="87"/>
    </location>
</feature>
<organism evidence="10 11">
    <name type="scientific">Heterobasidion irregulare (strain TC 32-1)</name>
    <dbReference type="NCBI Taxonomy" id="747525"/>
    <lineage>
        <taxon>Eukaryota</taxon>
        <taxon>Fungi</taxon>
        <taxon>Dikarya</taxon>
        <taxon>Basidiomycota</taxon>
        <taxon>Agaricomycotina</taxon>
        <taxon>Agaricomycetes</taxon>
        <taxon>Russulales</taxon>
        <taxon>Bondarzewiaceae</taxon>
        <taxon>Heterobasidion</taxon>
        <taxon>Heterobasidion annosum species complex</taxon>
    </lineage>
</organism>
<reference evidence="10 11" key="1">
    <citation type="journal article" date="2012" name="New Phytol.">
        <title>Insight into trade-off between wood decay and parasitism from the genome of a fungal forest pathogen.</title>
        <authorList>
            <person name="Olson A."/>
            <person name="Aerts A."/>
            <person name="Asiegbu F."/>
            <person name="Belbahri L."/>
            <person name="Bouzid O."/>
            <person name="Broberg A."/>
            <person name="Canback B."/>
            <person name="Coutinho P.M."/>
            <person name="Cullen D."/>
            <person name="Dalman K."/>
            <person name="Deflorio G."/>
            <person name="van Diepen L.T."/>
            <person name="Dunand C."/>
            <person name="Duplessis S."/>
            <person name="Durling M."/>
            <person name="Gonthier P."/>
            <person name="Grimwood J."/>
            <person name="Fossdal C.G."/>
            <person name="Hansson D."/>
            <person name="Henrissat B."/>
            <person name="Hietala A."/>
            <person name="Himmelstrand K."/>
            <person name="Hoffmeister D."/>
            <person name="Hogberg N."/>
            <person name="James T.Y."/>
            <person name="Karlsson M."/>
            <person name="Kohler A."/>
            <person name="Kues U."/>
            <person name="Lee Y.H."/>
            <person name="Lin Y.C."/>
            <person name="Lind M."/>
            <person name="Lindquist E."/>
            <person name="Lombard V."/>
            <person name="Lucas S."/>
            <person name="Lunden K."/>
            <person name="Morin E."/>
            <person name="Murat C."/>
            <person name="Park J."/>
            <person name="Raffaello T."/>
            <person name="Rouze P."/>
            <person name="Salamov A."/>
            <person name="Schmutz J."/>
            <person name="Solheim H."/>
            <person name="Stahlberg J."/>
            <person name="Velez H."/>
            <person name="de Vries R.P."/>
            <person name="Wiebenga A."/>
            <person name="Woodward S."/>
            <person name="Yakovlev I."/>
            <person name="Garbelotto M."/>
            <person name="Martin F."/>
            <person name="Grigoriev I.V."/>
            <person name="Stenlid J."/>
        </authorList>
    </citation>
    <scope>NUCLEOTIDE SEQUENCE [LARGE SCALE GENOMIC DNA]</scope>
    <source>
        <strain evidence="10 11">TC 32-1</strain>
    </source>
</reference>
<feature type="binding site" evidence="8">
    <location>
        <position position="80"/>
    </location>
    <ligand>
        <name>Zn(2+)</name>
        <dbReference type="ChEBI" id="CHEBI:29105"/>
        <note>catalytic</note>
    </ligand>
</feature>
<evidence type="ECO:0000256" key="6">
    <source>
        <dbReference type="ARBA" id="ARBA00023136"/>
    </source>
</evidence>
<dbReference type="PANTHER" id="PTHR46187">
    <property type="entry name" value="ALKALINE CERAMIDASE 3"/>
    <property type="match status" value="1"/>
</dbReference>
<dbReference type="eggNOG" id="KOG2329">
    <property type="taxonomic scope" value="Eukaryota"/>
</dbReference>
<feature type="binding site" evidence="7">
    <location>
        <position position="18"/>
    </location>
    <ligand>
        <name>Ca(2+)</name>
        <dbReference type="ChEBI" id="CHEBI:29108"/>
    </ligand>
</feature>
<evidence type="ECO:0000313" key="10">
    <source>
        <dbReference type="EMBL" id="ETW87150.1"/>
    </source>
</evidence>
<evidence type="ECO:0000256" key="9">
    <source>
        <dbReference type="SAM" id="Phobius"/>
    </source>
</evidence>
<comment type="similarity">
    <text evidence="2">Belongs to the alkaline ceramidase family.</text>
</comment>
<gene>
    <name evidence="10" type="ORF">HETIRDRAFT_468990</name>
</gene>
<evidence type="ECO:0000256" key="7">
    <source>
        <dbReference type="PIRSR" id="PIRSR608901-1"/>
    </source>
</evidence>
<feature type="binding site" evidence="7">
    <location>
        <position position="19"/>
    </location>
    <ligand>
        <name>Ca(2+)</name>
        <dbReference type="ChEBI" id="CHEBI:29108"/>
    </ligand>
</feature>
<dbReference type="GO" id="GO:0046872">
    <property type="term" value="F:metal ion binding"/>
    <property type="evidence" value="ECO:0007669"/>
    <property type="project" value="UniProtKB-KW"/>
</dbReference>
<sequence length="281" mass="31904">MDTSPLQGIWGPVTSTLDWCEANYQFSPYVAEVANTFSNLFTIGIALYGAHLVSKESLPSRYLVGFAGVALVGIGSFAFHATLLYQAQLADELPMIYISSYNIFILFETKRGFTLQSTSSQIALLAALLFDIAFTLSYFAYRNPVYHQIVFASLLFIATYRTTYLLRWSETSKTIPNKKKTMCKQLYYTGAALFAFGFLIWNVDNIFCDALTHWKKSLGWPVAFLLEGHSWWHAYTAAGAYFMHTGTICTTLCIKDDHHKYRVKYQLGLPHVQRVHKTKLN</sequence>
<dbReference type="HOGENOM" id="CLU_063293_3_0_1"/>
<keyword evidence="7" id="KW-0479">Metal-binding</keyword>
<feature type="transmembrane region" description="Helical" evidence="9">
    <location>
        <begin position="122"/>
        <end position="140"/>
    </location>
</feature>
<dbReference type="Proteomes" id="UP000030671">
    <property type="component" value="Unassembled WGS sequence"/>
</dbReference>
<dbReference type="STRING" id="747525.W4KP30"/>
<comment type="subcellular location">
    <subcellularLocation>
        <location evidence="1">Membrane</location>
        <topology evidence="1">Multi-pass membrane protein</topology>
    </subcellularLocation>
</comment>
<dbReference type="OrthoDB" id="187171at2759"/>
<evidence type="ECO:0000313" key="11">
    <source>
        <dbReference type="Proteomes" id="UP000030671"/>
    </source>
</evidence>
<dbReference type="GO" id="GO:0046513">
    <property type="term" value="P:ceramide biosynthetic process"/>
    <property type="evidence" value="ECO:0007669"/>
    <property type="project" value="TreeGrafter"/>
</dbReference>
<keyword evidence="4" id="KW-0378">Hydrolase</keyword>
<evidence type="ECO:0000256" key="1">
    <source>
        <dbReference type="ARBA" id="ARBA00004141"/>
    </source>
</evidence>
<feature type="transmembrane region" description="Helical" evidence="9">
    <location>
        <begin position="146"/>
        <end position="166"/>
    </location>
</feature>
<accession>W4KP30</accession>
<feature type="binding site" evidence="8">
    <location>
        <position position="229"/>
    </location>
    <ligand>
        <name>Zn(2+)</name>
        <dbReference type="ChEBI" id="CHEBI:29105"/>
        <note>catalytic</note>
    </ligand>
</feature>
<dbReference type="GeneID" id="20677267"/>
<comment type="cofactor">
    <cofactor evidence="8">
        <name>Zn(2+)</name>
        <dbReference type="ChEBI" id="CHEBI:29105"/>
    </cofactor>
</comment>
<dbReference type="RefSeq" id="XP_009541086.1">
    <property type="nucleotide sequence ID" value="XM_009542791.1"/>
</dbReference>
<protein>
    <recommendedName>
        <fullName evidence="12">Alkaline phytoceramidase</fullName>
    </recommendedName>
</protein>
<feature type="transmembrane region" description="Helical" evidence="9">
    <location>
        <begin position="186"/>
        <end position="203"/>
    </location>
</feature>
<keyword evidence="8" id="KW-0862">Zinc</keyword>
<feature type="transmembrane region" description="Helical" evidence="9">
    <location>
        <begin position="232"/>
        <end position="254"/>
    </location>
</feature>
<keyword evidence="3 9" id="KW-0812">Transmembrane</keyword>
<feature type="binding site" evidence="7">
    <location>
        <position position="32"/>
    </location>
    <ligand>
        <name>Ca(2+)</name>
        <dbReference type="ChEBI" id="CHEBI:29108"/>
    </ligand>
</feature>
<keyword evidence="11" id="KW-1185">Reference proteome</keyword>
<evidence type="ECO:0008006" key="12">
    <source>
        <dbReference type="Google" id="ProtNLM"/>
    </source>
</evidence>
<name>W4KP30_HETIT</name>
<evidence type="ECO:0000256" key="3">
    <source>
        <dbReference type="ARBA" id="ARBA00022692"/>
    </source>
</evidence>
<evidence type="ECO:0000256" key="2">
    <source>
        <dbReference type="ARBA" id="ARBA00009780"/>
    </source>
</evidence>
<feature type="transmembrane region" description="Helical" evidence="9">
    <location>
        <begin position="33"/>
        <end position="50"/>
    </location>
</feature>
<dbReference type="PANTHER" id="PTHR46187:SF3">
    <property type="entry name" value="ALKALINE CERAMIDASE 3"/>
    <property type="match status" value="1"/>
</dbReference>